<dbReference type="AlphaFoldDB" id="A0A915PKB4"/>
<organism evidence="1 2">
    <name type="scientific">Setaria digitata</name>
    <dbReference type="NCBI Taxonomy" id="48799"/>
    <lineage>
        <taxon>Eukaryota</taxon>
        <taxon>Metazoa</taxon>
        <taxon>Ecdysozoa</taxon>
        <taxon>Nematoda</taxon>
        <taxon>Chromadorea</taxon>
        <taxon>Rhabditida</taxon>
        <taxon>Spirurina</taxon>
        <taxon>Spiruromorpha</taxon>
        <taxon>Filarioidea</taxon>
        <taxon>Setariidae</taxon>
        <taxon>Setaria</taxon>
    </lineage>
</organism>
<dbReference type="WBParaSite" id="sdigi.contig209.g6147.t1">
    <property type="protein sequence ID" value="sdigi.contig209.g6147.t1"/>
    <property type="gene ID" value="sdigi.contig209.g6147"/>
</dbReference>
<protein>
    <submittedName>
        <fullName evidence="2">Uncharacterized protein</fullName>
    </submittedName>
</protein>
<evidence type="ECO:0000313" key="2">
    <source>
        <dbReference type="WBParaSite" id="sdigi.contig209.g6147.t1"/>
    </source>
</evidence>
<evidence type="ECO:0000313" key="1">
    <source>
        <dbReference type="Proteomes" id="UP000887581"/>
    </source>
</evidence>
<sequence>MKQLKNAIRKNRSIELLMNDFVISCKCFGKVNSRELKVLRIYYKVPIRLSREEKDPKRPRFSWHVHELQHSELALMAKIRLPNVHLETMLGTDVQDAVKLTPSTMAGKKPKLLVFLAKMVPAFAA</sequence>
<dbReference type="Proteomes" id="UP000887581">
    <property type="component" value="Unplaced"/>
</dbReference>
<reference evidence="2" key="1">
    <citation type="submission" date="2022-11" db="UniProtKB">
        <authorList>
            <consortium name="WormBaseParasite"/>
        </authorList>
    </citation>
    <scope>IDENTIFICATION</scope>
</reference>
<keyword evidence="1" id="KW-1185">Reference proteome</keyword>
<name>A0A915PKB4_9BILA</name>
<accession>A0A915PKB4</accession>
<proteinExistence type="predicted"/>